<keyword evidence="3" id="KW-1185">Reference proteome</keyword>
<sequence length="169" mass="18893">MMPGFEVASVVLTLLPLAIKATGSYAEILSMHKVAKYDLAKFVQGLETEEACLRNTCELLLTGVAPRAAVDKLVETPFGPEWEPFNKQMRLRLWHTHDQFVKQVADMLAATQELHEKLCVTTDGEVLGYGSPFLKTVRVFGRGIKLCVSKQKRSQPCRQAKLHLTALPR</sequence>
<gene>
    <name evidence="2" type="ORF">B0H67DRAFT_493349</name>
</gene>
<protein>
    <submittedName>
        <fullName evidence="2">Uncharacterized protein</fullName>
    </submittedName>
</protein>
<keyword evidence="1" id="KW-0732">Signal</keyword>
<feature type="chain" id="PRO_5041339794" evidence="1">
    <location>
        <begin position="27"/>
        <end position="169"/>
    </location>
</feature>
<evidence type="ECO:0000313" key="3">
    <source>
        <dbReference type="Proteomes" id="UP001172102"/>
    </source>
</evidence>
<feature type="signal peptide" evidence="1">
    <location>
        <begin position="1"/>
        <end position="26"/>
    </location>
</feature>
<comment type="caution">
    <text evidence="2">The sequence shown here is derived from an EMBL/GenBank/DDBJ whole genome shotgun (WGS) entry which is preliminary data.</text>
</comment>
<accession>A0AA40AA38</accession>
<proteinExistence type="predicted"/>
<dbReference type="PANTHER" id="PTHR35186">
    <property type="entry name" value="ANK_REP_REGION DOMAIN-CONTAINING PROTEIN"/>
    <property type="match status" value="1"/>
</dbReference>
<dbReference type="EMBL" id="JAUKUA010000005">
    <property type="protein sequence ID" value="KAK0712066.1"/>
    <property type="molecule type" value="Genomic_DNA"/>
</dbReference>
<dbReference type="Proteomes" id="UP001172102">
    <property type="component" value="Unassembled WGS sequence"/>
</dbReference>
<dbReference type="PANTHER" id="PTHR35186:SF4">
    <property type="entry name" value="PRION-INHIBITION AND PROPAGATION HELO DOMAIN-CONTAINING PROTEIN"/>
    <property type="match status" value="1"/>
</dbReference>
<name>A0AA40AA38_9PEZI</name>
<organism evidence="2 3">
    <name type="scientific">Lasiosphaeris hirsuta</name>
    <dbReference type="NCBI Taxonomy" id="260670"/>
    <lineage>
        <taxon>Eukaryota</taxon>
        <taxon>Fungi</taxon>
        <taxon>Dikarya</taxon>
        <taxon>Ascomycota</taxon>
        <taxon>Pezizomycotina</taxon>
        <taxon>Sordariomycetes</taxon>
        <taxon>Sordariomycetidae</taxon>
        <taxon>Sordariales</taxon>
        <taxon>Lasiosphaeriaceae</taxon>
        <taxon>Lasiosphaeris</taxon>
    </lineage>
</organism>
<evidence type="ECO:0000256" key="1">
    <source>
        <dbReference type="SAM" id="SignalP"/>
    </source>
</evidence>
<reference evidence="2" key="1">
    <citation type="submission" date="2023-06" db="EMBL/GenBank/DDBJ databases">
        <title>Genome-scale phylogeny and comparative genomics of the fungal order Sordariales.</title>
        <authorList>
            <consortium name="Lawrence Berkeley National Laboratory"/>
            <person name="Hensen N."/>
            <person name="Bonometti L."/>
            <person name="Westerberg I."/>
            <person name="Brannstrom I.O."/>
            <person name="Guillou S."/>
            <person name="Cros-Aarteil S."/>
            <person name="Calhoun S."/>
            <person name="Haridas S."/>
            <person name="Kuo A."/>
            <person name="Mondo S."/>
            <person name="Pangilinan J."/>
            <person name="Riley R."/>
            <person name="Labutti K."/>
            <person name="Andreopoulos B."/>
            <person name="Lipzen A."/>
            <person name="Chen C."/>
            <person name="Yanf M."/>
            <person name="Daum C."/>
            <person name="Ng V."/>
            <person name="Clum A."/>
            <person name="Steindorff A."/>
            <person name="Ohm R."/>
            <person name="Martin F."/>
            <person name="Silar P."/>
            <person name="Natvig D."/>
            <person name="Lalanne C."/>
            <person name="Gautier V."/>
            <person name="Ament-Velasquez S.L."/>
            <person name="Kruys A."/>
            <person name="Hutchinson M.I."/>
            <person name="Powell A.J."/>
            <person name="Barry K."/>
            <person name="Miller A.N."/>
            <person name="Grigoriev I.V."/>
            <person name="Debuchy R."/>
            <person name="Gladieux P."/>
            <person name="Thoren M.H."/>
            <person name="Johannesson H."/>
        </authorList>
    </citation>
    <scope>NUCLEOTIDE SEQUENCE</scope>
    <source>
        <strain evidence="2">SMH4607-1</strain>
    </source>
</reference>
<dbReference type="AlphaFoldDB" id="A0AA40AA38"/>
<evidence type="ECO:0000313" key="2">
    <source>
        <dbReference type="EMBL" id="KAK0712066.1"/>
    </source>
</evidence>